<name>A0A0G0I5D5_9BACT</name>
<accession>A0A0G0I5D5</accession>
<evidence type="ECO:0008006" key="3">
    <source>
        <dbReference type="Google" id="ProtNLM"/>
    </source>
</evidence>
<protein>
    <recommendedName>
        <fullName evidence="3">Cohesin domain-containing protein</fullName>
    </recommendedName>
</protein>
<sequence>MKQVFLTLGLLLAVMVGFYWVSNRFEVKKEVSVQIADKEIYFETPEKLMAMTETEIKLLARHENGKLVSYWIDFNYDPAKIKILNIEVNKDVFDKKVAVELDEIMGKAKIIGENSKKRENLVGGDVLLATLKIKGLSKGETMIYASRKPEVGILEGIKVIEGNFQMPNFKVNFL</sequence>
<dbReference type="AlphaFoldDB" id="A0A0G0I5D5"/>
<reference evidence="1 2" key="1">
    <citation type="journal article" date="2015" name="Nature">
        <title>rRNA introns, odd ribosomes, and small enigmatic genomes across a large radiation of phyla.</title>
        <authorList>
            <person name="Brown C.T."/>
            <person name="Hug L.A."/>
            <person name="Thomas B.C."/>
            <person name="Sharon I."/>
            <person name="Castelle C.J."/>
            <person name="Singh A."/>
            <person name="Wilkins M.J."/>
            <person name="Williams K.H."/>
            <person name="Banfield J.F."/>
        </authorList>
    </citation>
    <scope>NUCLEOTIDE SEQUENCE [LARGE SCALE GENOMIC DNA]</scope>
</reference>
<organism evidence="1 2">
    <name type="scientific">Candidatus Shapirobacteria bacterium GW2011_GWE1_38_10</name>
    <dbReference type="NCBI Taxonomy" id="1618488"/>
    <lineage>
        <taxon>Bacteria</taxon>
        <taxon>Candidatus Shapironibacteriota</taxon>
    </lineage>
</organism>
<comment type="caution">
    <text evidence="1">The sequence shown here is derived from an EMBL/GenBank/DDBJ whole genome shotgun (WGS) entry which is preliminary data.</text>
</comment>
<evidence type="ECO:0000313" key="1">
    <source>
        <dbReference type="EMBL" id="KKQ50553.1"/>
    </source>
</evidence>
<evidence type="ECO:0000313" key="2">
    <source>
        <dbReference type="Proteomes" id="UP000034231"/>
    </source>
</evidence>
<dbReference type="Proteomes" id="UP000034231">
    <property type="component" value="Unassembled WGS sequence"/>
</dbReference>
<proteinExistence type="predicted"/>
<dbReference type="EMBL" id="LBTX01000004">
    <property type="protein sequence ID" value="KKQ50553.1"/>
    <property type="molecule type" value="Genomic_DNA"/>
</dbReference>
<gene>
    <name evidence="1" type="ORF">US68_C0004G0035</name>
</gene>